<keyword evidence="2 4" id="KW-0143">Chaperone</keyword>
<feature type="domain" description="J" evidence="5">
    <location>
        <begin position="18"/>
        <end position="83"/>
    </location>
</feature>
<dbReference type="AlphaFoldDB" id="A0A1S6HT47"/>
<evidence type="ECO:0000313" key="7">
    <source>
        <dbReference type="Proteomes" id="UP000189545"/>
    </source>
</evidence>
<evidence type="ECO:0000256" key="1">
    <source>
        <dbReference type="ARBA" id="ARBA00010476"/>
    </source>
</evidence>
<evidence type="ECO:0000256" key="2">
    <source>
        <dbReference type="ARBA" id="ARBA00023186"/>
    </source>
</evidence>
<dbReference type="KEGG" id="spsw:Sps_03589"/>
<dbReference type="SMART" id="SM00271">
    <property type="entry name" value="DnaJ"/>
    <property type="match status" value="1"/>
</dbReference>
<organism evidence="6 7">
    <name type="scientific">Shewanella psychrophila</name>
    <dbReference type="NCBI Taxonomy" id="225848"/>
    <lineage>
        <taxon>Bacteria</taxon>
        <taxon>Pseudomonadati</taxon>
        <taxon>Pseudomonadota</taxon>
        <taxon>Gammaproteobacteria</taxon>
        <taxon>Alteromonadales</taxon>
        <taxon>Shewanellaceae</taxon>
        <taxon>Shewanella</taxon>
    </lineage>
</organism>
<dbReference type="NCBIfam" id="NF003449">
    <property type="entry name" value="PRK05014.1"/>
    <property type="match status" value="1"/>
</dbReference>
<evidence type="ECO:0000256" key="3">
    <source>
        <dbReference type="ARBA" id="ARBA00025596"/>
    </source>
</evidence>
<evidence type="ECO:0000313" key="6">
    <source>
        <dbReference type="EMBL" id="AQS38716.1"/>
    </source>
</evidence>
<evidence type="ECO:0000259" key="5">
    <source>
        <dbReference type="SMART" id="SM00271"/>
    </source>
</evidence>
<dbReference type="Proteomes" id="UP000189545">
    <property type="component" value="Chromosome"/>
</dbReference>
<dbReference type="InterPro" id="IPR001623">
    <property type="entry name" value="DnaJ_domain"/>
</dbReference>
<dbReference type="GO" id="GO:0051259">
    <property type="term" value="P:protein complex oligomerization"/>
    <property type="evidence" value="ECO:0007669"/>
    <property type="project" value="InterPro"/>
</dbReference>
<dbReference type="InterPro" id="IPR036386">
    <property type="entry name" value="HscB_C_sf"/>
</dbReference>
<sequence length="191" mass="22012">MWLWRKLHSLISRKNKAMNYFELFSFTPSYDIDTALLAERYHELQRAVHPDKFANSSEQDKRIAVQRTAQVNDGFSTLKDPLLRAEHILALAGIDLSHESTTVKDTQFLMQQMEWRESLEDIAHSEDPDAMIAELYDSFTEYANCISQDLAGLLLSHSESDLASAADLIRKLKFMAKLQVELERIEDAQFD</sequence>
<keyword evidence="7" id="KW-1185">Reference proteome</keyword>
<dbReference type="InterPro" id="IPR004640">
    <property type="entry name" value="HscB"/>
</dbReference>
<dbReference type="InterPro" id="IPR036869">
    <property type="entry name" value="J_dom_sf"/>
</dbReference>
<dbReference type="SUPFAM" id="SSF46565">
    <property type="entry name" value="Chaperone J-domain"/>
    <property type="match status" value="1"/>
</dbReference>
<dbReference type="PANTHER" id="PTHR14021:SF15">
    <property type="entry name" value="IRON-SULFUR CLUSTER CO-CHAPERONE PROTEIN HSCB"/>
    <property type="match status" value="1"/>
</dbReference>
<dbReference type="CDD" id="cd06257">
    <property type="entry name" value="DnaJ"/>
    <property type="match status" value="1"/>
</dbReference>
<dbReference type="GO" id="GO:0006457">
    <property type="term" value="P:protein folding"/>
    <property type="evidence" value="ECO:0007669"/>
    <property type="project" value="UniProtKB-UniRule"/>
</dbReference>
<dbReference type="InterPro" id="IPR009073">
    <property type="entry name" value="HscB_oligo_C"/>
</dbReference>
<dbReference type="SUPFAM" id="SSF47144">
    <property type="entry name" value="HSC20 (HSCB), C-terminal oligomerisation domain"/>
    <property type="match status" value="1"/>
</dbReference>
<dbReference type="GO" id="GO:0051087">
    <property type="term" value="F:protein-folding chaperone binding"/>
    <property type="evidence" value="ECO:0007669"/>
    <property type="project" value="InterPro"/>
</dbReference>
<comment type="subunit">
    <text evidence="4">Interacts with HscA and stimulates its ATPase activity.</text>
</comment>
<dbReference type="GO" id="GO:0001671">
    <property type="term" value="F:ATPase activator activity"/>
    <property type="evidence" value="ECO:0007669"/>
    <property type="project" value="InterPro"/>
</dbReference>
<dbReference type="STRING" id="225848.Sps_03589"/>
<dbReference type="Pfam" id="PF07743">
    <property type="entry name" value="HSCB_C"/>
    <property type="match status" value="1"/>
</dbReference>
<dbReference type="GO" id="GO:1990230">
    <property type="term" value="C:iron-sulfur cluster transfer complex"/>
    <property type="evidence" value="ECO:0007669"/>
    <property type="project" value="TreeGrafter"/>
</dbReference>
<evidence type="ECO:0000256" key="4">
    <source>
        <dbReference type="HAMAP-Rule" id="MF_00682"/>
    </source>
</evidence>
<dbReference type="GO" id="GO:0044571">
    <property type="term" value="P:[2Fe-2S] cluster assembly"/>
    <property type="evidence" value="ECO:0007669"/>
    <property type="project" value="InterPro"/>
</dbReference>
<comment type="similarity">
    <text evidence="1 4">Belongs to the HscB family.</text>
</comment>
<gene>
    <name evidence="4" type="primary">hscB</name>
    <name evidence="6" type="ORF">Sps_03589</name>
</gene>
<name>A0A1S6HT47_9GAMM</name>
<accession>A0A1S6HT47</accession>
<dbReference type="Gene3D" id="1.10.287.110">
    <property type="entry name" value="DnaJ domain"/>
    <property type="match status" value="1"/>
</dbReference>
<dbReference type="NCBIfam" id="TIGR00714">
    <property type="entry name" value="hscB"/>
    <property type="match status" value="1"/>
</dbReference>
<dbReference type="Gene3D" id="1.20.1280.20">
    <property type="entry name" value="HscB, C-terminal domain"/>
    <property type="match status" value="1"/>
</dbReference>
<proteinExistence type="inferred from homology"/>
<reference evidence="6 7" key="1">
    <citation type="submission" date="2016-03" db="EMBL/GenBank/DDBJ databases">
        <title>Complete genome sequence of Shewanella psychrophila WP2, a deep sea bacterium isolated from west Pacific sediment.</title>
        <authorList>
            <person name="Xu G."/>
            <person name="Jian H."/>
        </authorList>
    </citation>
    <scope>NUCLEOTIDE SEQUENCE [LARGE SCALE GENOMIC DNA]</scope>
    <source>
        <strain evidence="6 7">WP2</strain>
    </source>
</reference>
<dbReference type="EMBL" id="CP014782">
    <property type="protein sequence ID" value="AQS38716.1"/>
    <property type="molecule type" value="Genomic_DNA"/>
</dbReference>
<dbReference type="PANTHER" id="PTHR14021">
    <property type="entry name" value="IRON-SULFUR CLUSTER CO-CHAPERONE PROTEIN HSCB"/>
    <property type="match status" value="1"/>
</dbReference>
<comment type="function">
    <text evidence="3 4">Co-chaperone involved in the maturation of iron-sulfur cluster-containing proteins. Seems to help targeting proteins to be folded toward HscA.</text>
</comment>
<dbReference type="HAMAP" id="MF_00682">
    <property type="entry name" value="HscB"/>
    <property type="match status" value="1"/>
</dbReference>
<protein>
    <recommendedName>
        <fullName evidence="4">Co-chaperone protein HscB homolog</fullName>
    </recommendedName>
</protein>